<protein>
    <submittedName>
        <fullName evidence="4">AcrR family transcriptional regulator</fullName>
    </submittedName>
</protein>
<dbReference type="EMBL" id="JAUSVL010000001">
    <property type="protein sequence ID" value="MDQ0291664.1"/>
    <property type="molecule type" value="Genomic_DNA"/>
</dbReference>
<keyword evidence="1 2" id="KW-0238">DNA-binding</keyword>
<organism evidence="4 5">
    <name type="scientific">Oligosphaera ethanolica</name>
    <dbReference type="NCBI Taxonomy" id="760260"/>
    <lineage>
        <taxon>Bacteria</taxon>
        <taxon>Pseudomonadati</taxon>
        <taxon>Lentisphaerota</taxon>
        <taxon>Oligosphaeria</taxon>
        <taxon>Oligosphaerales</taxon>
        <taxon>Oligosphaeraceae</taxon>
        <taxon>Oligosphaera</taxon>
    </lineage>
</organism>
<dbReference type="Proteomes" id="UP001238163">
    <property type="component" value="Unassembled WGS sequence"/>
</dbReference>
<dbReference type="InterPro" id="IPR036271">
    <property type="entry name" value="Tet_transcr_reg_TetR-rel_C_sf"/>
</dbReference>
<evidence type="ECO:0000313" key="4">
    <source>
        <dbReference type="EMBL" id="MDQ0291664.1"/>
    </source>
</evidence>
<dbReference type="PRINTS" id="PR00455">
    <property type="entry name" value="HTHTETR"/>
</dbReference>
<feature type="DNA-binding region" description="H-T-H motif" evidence="2">
    <location>
        <begin position="44"/>
        <end position="63"/>
    </location>
</feature>
<name>A0AAE3VK93_9BACT</name>
<keyword evidence="5" id="KW-1185">Reference proteome</keyword>
<dbReference type="Pfam" id="PF00440">
    <property type="entry name" value="TetR_N"/>
    <property type="match status" value="1"/>
</dbReference>
<comment type="caution">
    <text evidence="4">The sequence shown here is derived from an EMBL/GenBank/DDBJ whole genome shotgun (WGS) entry which is preliminary data.</text>
</comment>
<dbReference type="PANTHER" id="PTHR30328">
    <property type="entry name" value="TRANSCRIPTIONAL REPRESSOR"/>
    <property type="match status" value="1"/>
</dbReference>
<dbReference type="Gene3D" id="1.10.357.10">
    <property type="entry name" value="Tetracycline Repressor, domain 2"/>
    <property type="match status" value="1"/>
</dbReference>
<evidence type="ECO:0000256" key="2">
    <source>
        <dbReference type="PROSITE-ProRule" id="PRU00335"/>
    </source>
</evidence>
<dbReference type="SUPFAM" id="SSF46689">
    <property type="entry name" value="Homeodomain-like"/>
    <property type="match status" value="1"/>
</dbReference>
<dbReference type="InterPro" id="IPR009057">
    <property type="entry name" value="Homeodomain-like_sf"/>
</dbReference>
<dbReference type="InterPro" id="IPR001647">
    <property type="entry name" value="HTH_TetR"/>
</dbReference>
<dbReference type="AlphaFoldDB" id="A0AAE3VK93"/>
<gene>
    <name evidence="4" type="ORF">J3R75_003771</name>
</gene>
<evidence type="ECO:0000313" key="5">
    <source>
        <dbReference type="Proteomes" id="UP001238163"/>
    </source>
</evidence>
<accession>A0AAE3VK93</accession>
<sequence length="219" mass="24973">MTTTIADEQSDGLSRKERERLLHRADILAAGERVFASKGFHLATIEEIAREAEFSVGTIYNFFSGKDALYEEVIRFIVESCHNDFTRLVLPENDPQTAINLLIDLRVQQYEQHQGLFHIVLESLPTGHFNPANVLPEDCRKYHENYFQSLCDIFARGRAQGLFSDEAPLSLALIFEGVINTFVAYWSKKRSGQLSPHLVRDLKRVVFRALGCEERTVSP</sequence>
<dbReference type="SUPFAM" id="SSF48498">
    <property type="entry name" value="Tetracyclin repressor-like, C-terminal domain"/>
    <property type="match status" value="1"/>
</dbReference>
<proteinExistence type="predicted"/>
<dbReference type="InterPro" id="IPR050109">
    <property type="entry name" value="HTH-type_TetR-like_transc_reg"/>
</dbReference>
<evidence type="ECO:0000259" key="3">
    <source>
        <dbReference type="PROSITE" id="PS50977"/>
    </source>
</evidence>
<dbReference type="GO" id="GO:0003677">
    <property type="term" value="F:DNA binding"/>
    <property type="evidence" value="ECO:0007669"/>
    <property type="project" value="UniProtKB-UniRule"/>
</dbReference>
<evidence type="ECO:0000256" key="1">
    <source>
        <dbReference type="ARBA" id="ARBA00023125"/>
    </source>
</evidence>
<dbReference type="PROSITE" id="PS50977">
    <property type="entry name" value="HTH_TETR_2"/>
    <property type="match status" value="1"/>
</dbReference>
<dbReference type="PANTHER" id="PTHR30328:SF54">
    <property type="entry name" value="HTH-TYPE TRANSCRIPTIONAL REPRESSOR SCO4008"/>
    <property type="match status" value="1"/>
</dbReference>
<reference evidence="4" key="1">
    <citation type="submission" date="2023-07" db="EMBL/GenBank/DDBJ databases">
        <title>Genomic Encyclopedia of Type Strains, Phase IV (KMG-IV): sequencing the most valuable type-strain genomes for metagenomic binning, comparative biology and taxonomic classification.</title>
        <authorList>
            <person name="Goeker M."/>
        </authorList>
    </citation>
    <scope>NUCLEOTIDE SEQUENCE</scope>
    <source>
        <strain evidence="4">DSM 24202</strain>
    </source>
</reference>
<feature type="domain" description="HTH tetR-type" evidence="3">
    <location>
        <begin position="21"/>
        <end position="81"/>
    </location>
</feature>
<dbReference type="RefSeq" id="WP_307264775.1">
    <property type="nucleotide sequence ID" value="NZ_JAUSVL010000001.1"/>
</dbReference>